<feature type="non-terminal residue" evidence="1">
    <location>
        <position position="1"/>
    </location>
</feature>
<gene>
    <name evidence="1" type="ORF">LCGC14_3026320</name>
</gene>
<name>A0A0F8ZJV8_9ZZZZ</name>
<protein>
    <submittedName>
        <fullName evidence="1">Uncharacterized protein</fullName>
    </submittedName>
</protein>
<accession>A0A0F8ZJV8</accession>
<comment type="caution">
    <text evidence="1">The sequence shown here is derived from an EMBL/GenBank/DDBJ whole genome shotgun (WGS) entry which is preliminary data.</text>
</comment>
<proteinExistence type="predicted"/>
<evidence type="ECO:0000313" key="1">
    <source>
        <dbReference type="EMBL" id="KKK60241.1"/>
    </source>
</evidence>
<dbReference type="EMBL" id="LAZR01063068">
    <property type="protein sequence ID" value="KKK60241.1"/>
    <property type="molecule type" value="Genomic_DNA"/>
</dbReference>
<dbReference type="AlphaFoldDB" id="A0A0F8ZJV8"/>
<organism evidence="1">
    <name type="scientific">marine sediment metagenome</name>
    <dbReference type="NCBI Taxonomy" id="412755"/>
    <lineage>
        <taxon>unclassified sequences</taxon>
        <taxon>metagenomes</taxon>
        <taxon>ecological metagenomes</taxon>
    </lineage>
</organism>
<reference evidence="1" key="1">
    <citation type="journal article" date="2015" name="Nature">
        <title>Complex archaea that bridge the gap between prokaryotes and eukaryotes.</title>
        <authorList>
            <person name="Spang A."/>
            <person name="Saw J.H."/>
            <person name="Jorgensen S.L."/>
            <person name="Zaremba-Niedzwiedzka K."/>
            <person name="Martijn J."/>
            <person name="Lind A.E."/>
            <person name="van Eijk R."/>
            <person name="Schleper C."/>
            <person name="Guy L."/>
            <person name="Ettema T.J."/>
        </authorList>
    </citation>
    <scope>NUCLEOTIDE SEQUENCE</scope>
</reference>
<sequence>KPRDHGAGTMSDMGDAFAGLRELSQIKRKSNRENSRKLLTDAGVSFTVHNDGAHLIVERRWDFWPGTGKWTDRRGGSEYRRGVFPLMAAIHRAKVGPTR</sequence>